<organism evidence="2 3">
    <name type="scientific">Chryseobacterium potabilaquae</name>
    <dbReference type="NCBI Taxonomy" id="2675057"/>
    <lineage>
        <taxon>Bacteria</taxon>
        <taxon>Pseudomonadati</taxon>
        <taxon>Bacteroidota</taxon>
        <taxon>Flavobacteriia</taxon>
        <taxon>Flavobacteriales</taxon>
        <taxon>Weeksellaceae</taxon>
        <taxon>Chryseobacterium group</taxon>
        <taxon>Chryseobacterium</taxon>
    </lineage>
</organism>
<feature type="transmembrane region" description="Helical" evidence="1">
    <location>
        <begin position="74"/>
        <end position="97"/>
    </location>
</feature>
<evidence type="ECO:0000256" key="1">
    <source>
        <dbReference type="SAM" id="Phobius"/>
    </source>
</evidence>
<accession>A0A6N4X764</accession>
<protein>
    <submittedName>
        <fullName evidence="2">Uncharacterized protein</fullName>
    </submittedName>
</protein>
<keyword evidence="1" id="KW-1133">Transmembrane helix</keyword>
<sequence>MMEKKSSHILNASSNLLGFSLVIITSLKISKISHSTHLDEFAGIACIFFAFSCFFSFLSIRAKSEERRNRFEDIADYSFLIALFCIVLAVIIVTMNII</sequence>
<evidence type="ECO:0000313" key="2">
    <source>
        <dbReference type="EMBL" id="CAA7195267.1"/>
    </source>
</evidence>
<keyword evidence="1" id="KW-0472">Membrane</keyword>
<feature type="transmembrane region" description="Helical" evidence="1">
    <location>
        <begin position="41"/>
        <end position="62"/>
    </location>
</feature>
<dbReference type="AlphaFoldDB" id="A0A6N4X764"/>
<gene>
    <name evidence="2" type="ORF">CHRY9293_01495</name>
</gene>
<keyword evidence="3" id="KW-1185">Reference proteome</keyword>
<keyword evidence="1" id="KW-0812">Transmembrane</keyword>
<reference evidence="2 3" key="1">
    <citation type="submission" date="2020-01" db="EMBL/GenBank/DDBJ databases">
        <authorList>
            <person name="Rodrigo-Torres L."/>
            <person name="Arahal R. D."/>
            <person name="Lucena T."/>
        </authorList>
    </citation>
    <scope>NUCLEOTIDE SEQUENCE [LARGE SCALE GENOMIC DNA]</scope>
    <source>
        <strain evidence="2 3">CECT 9293</strain>
    </source>
</reference>
<evidence type="ECO:0000313" key="3">
    <source>
        <dbReference type="Proteomes" id="UP000445144"/>
    </source>
</evidence>
<name>A0A6N4X764_9FLAO</name>
<proteinExistence type="predicted"/>
<dbReference type="EMBL" id="CACVBR010000009">
    <property type="protein sequence ID" value="CAA7195267.1"/>
    <property type="molecule type" value="Genomic_DNA"/>
</dbReference>
<dbReference type="Proteomes" id="UP000445144">
    <property type="component" value="Unassembled WGS sequence"/>
</dbReference>
<feature type="transmembrane region" description="Helical" evidence="1">
    <location>
        <begin position="12"/>
        <end position="29"/>
    </location>
</feature>